<organism evidence="2">
    <name type="scientific">Cacopsylla melanoneura</name>
    <dbReference type="NCBI Taxonomy" id="428564"/>
    <lineage>
        <taxon>Eukaryota</taxon>
        <taxon>Metazoa</taxon>
        <taxon>Ecdysozoa</taxon>
        <taxon>Arthropoda</taxon>
        <taxon>Hexapoda</taxon>
        <taxon>Insecta</taxon>
        <taxon>Pterygota</taxon>
        <taxon>Neoptera</taxon>
        <taxon>Paraneoptera</taxon>
        <taxon>Hemiptera</taxon>
        <taxon>Sternorrhyncha</taxon>
        <taxon>Psylloidea</taxon>
        <taxon>Psyllidae</taxon>
        <taxon>Psyllinae</taxon>
        <taxon>Cacopsylla</taxon>
    </lineage>
</organism>
<dbReference type="EMBL" id="HBUF01391840">
    <property type="protein sequence ID" value="CAG6734122.1"/>
    <property type="molecule type" value="Transcribed_RNA"/>
</dbReference>
<reference evidence="2" key="1">
    <citation type="submission" date="2021-05" db="EMBL/GenBank/DDBJ databases">
        <authorList>
            <person name="Alioto T."/>
            <person name="Alioto T."/>
            <person name="Gomez Garrido J."/>
        </authorList>
    </citation>
    <scope>NUCLEOTIDE SEQUENCE</scope>
</reference>
<accession>A0A8D8YTI1</accession>
<protein>
    <submittedName>
        <fullName evidence="2">Uncharacterized protein</fullName>
    </submittedName>
</protein>
<dbReference type="AlphaFoldDB" id="A0A8D8YTI1"/>
<dbReference type="EMBL" id="HBUF01391841">
    <property type="protein sequence ID" value="CAG6734124.1"/>
    <property type="molecule type" value="Transcribed_RNA"/>
</dbReference>
<feature type="region of interest" description="Disordered" evidence="1">
    <location>
        <begin position="33"/>
        <end position="64"/>
    </location>
</feature>
<dbReference type="EMBL" id="HBUF01046691">
    <property type="protein sequence ID" value="CAG6619987.1"/>
    <property type="molecule type" value="Transcribed_RNA"/>
</dbReference>
<proteinExistence type="predicted"/>
<evidence type="ECO:0000256" key="1">
    <source>
        <dbReference type="SAM" id="MobiDB-lite"/>
    </source>
</evidence>
<dbReference type="EMBL" id="HBUF01046690">
    <property type="protein sequence ID" value="CAG6619985.1"/>
    <property type="molecule type" value="Transcribed_RNA"/>
</dbReference>
<dbReference type="EMBL" id="HBUF01391842">
    <property type="protein sequence ID" value="CAG6734126.1"/>
    <property type="molecule type" value="Transcribed_RNA"/>
</dbReference>
<name>A0A8D8YTI1_9HEMI</name>
<evidence type="ECO:0000313" key="2">
    <source>
        <dbReference type="EMBL" id="CAG6734122.1"/>
    </source>
</evidence>
<sequence length="104" mass="11716">MSAHHQFHCFGNQFISHTKRHIQSWGGNHPVSSPTIERQFQPDGATSHGVSQPDTTSSTQSPCSCRAASGKVCTIEYECKCQLYSQQWRCFCLRCFIGRSHVLL</sequence>
<feature type="compositionally biased region" description="Low complexity" evidence="1">
    <location>
        <begin position="51"/>
        <end position="64"/>
    </location>
</feature>